<comment type="subcellular location">
    <subcellularLocation>
        <location evidence="1">Membrane</location>
        <topology evidence="1">Multi-pass membrane protein</topology>
    </subcellularLocation>
</comment>
<feature type="compositionally biased region" description="Acidic residues" evidence="8">
    <location>
        <begin position="777"/>
        <end position="797"/>
    </location>
</feature>
<dbReference type="InterPro" id="IPR057366">
    <property type="entry name" value="TRPM-like"/>
</dbReference>
<keyword evidence="5" id="KW-0406">Ion transport</keyword>
<evidence type="ECO:0000256" key="5">
    <source>
        <dbReference type="ARBA" id="ARBA00023065"/>
    </source>
</evidence>
<evidence type="ECO:0000313" key="14">
    <source>
        <dbReference type="Proteomes" id="UP000005408"/>
    </source>
</evidence>
<keyword evidence="4 9" id="KW-1133">Transmembrane helix</keyword>
<dbReference type="InterPro" id="IPR041491">
    <property type="entry name" value="TRPM_SLOG"/>
</dbReference>
<organism evidence="13 14">
    <name type="scientific">Magallana gigas</name>
    <name type="common">Pacific oyster</name>
    <name type="synonym">Crassostrea gigas</name>
    <dbReference type="NCBI Taxonomy" id="29159"/>
    <lineage>
        <taxon>Eukaryota</taxon>
        <taxon>Metazoa</taxon>
        <taxon>Spiralia</taxon>
        <taxon>Lophotrochozoa</taxon>
        <taxon>Mollusca</taxon>
        <taxon>Bivalvia</taxon>
        <taxon>Autobranchia</taxon>
        <taxon>Pteriomorphia</taxon>
        <taxon>Ostreida</taxon>
        <taxon>Ostreoidea</taxon>
        <taxon>Ostreidae</taxon>
        <taxon>Magallana</taxon>
    </lineage>
</organism>
<keyword evidence="2" id="KW-0813">Transport</keyword>
<name>A0A8W8LSS8_MAGGI</name>
<dbReference type="Pfam" id="PF25508">
    <property type="entry name" value="TRPM2"/>
    <property type="match status" value="1"/>
</dbReference>
<protein>
    <recommendedName>
        <fullName evidence="15">Transient receptor potential cation channel subfamily M member 3</fullName>
    </recommendedName>
</protein>
<feature type="transmembrane region" description="Helical" evidence="9">
    <location>
        <begin position="1094"/>
        <end position="1116"/>
    </location>
</feature>
<keyword evidence="7" id="KW-0407">Ion channel</keyword>
<feature type="transmembrane region" description="Helical" evidence="9">
    <location>
        <begin position="986"/>
        <end position="1005"/>
    </location>
</feature>
<feature type="region of interest" description="Disordered" evidence="8">
    <location>
        <begin position="1"/>
        <end position="21"/>
    </location>
</feature>
<reference evidence="13" key="1">
    <citation type="submission" date="2022-08" db="UniProtKB">
        <authorList>
            <consortium name="EnsemblMetazoa"/>
        </authorList>
    </citation>
    <scope>IDENTIFICATION</scope>
    <source>
        <strain evidence="13">05x7-T-G4-1.051#20</strain>
    </source>
</reference>
<feature type="domain" description="TRPM-like" evidence="12">
    <location>
        <begin position="464"/>
        <end position="717"/>
    </location>
</feature>
<sequence length="1291" mass="147439">MFPMRDLSPTVSMEPSPGVRSSLPLHVSPSSGSFSSFTSLWDGLRNLRNSVVSEEKRETSWIEKTFYKRECTYFIPDTDDPDRCCCGRPAHWHGDDIDEVASSNESWLPGLHTAHAPTDAFGTIEFQGTNHPTKAQYVRMSTIDTKSEAVLKLLQKQWGLDLPNLIITMHGGMANFDLSPKMKRSFRKGLVKFAKTTGAWVFTSGVKTGVTRHVSAAFGEGRSKQFKRKLVTIGVVPWGVLANKEQLVGRNITCSHHHGKTAYVQSTLDSHHAYFLLADNGTEGEYGAEVIFRRRIERHLYQQKVSKGINIPMVCVVLEGGMNTIRAVLEYVTDKPPVPVIVCAGSGRAADLISFAYQNATKDGKLPDRLKVILVDAIQDTFTCTEEQAKELCLEITVCLQRKNLITVVNLADENQELDMLILTSILKGTCSSISEQLRLALMWDRVDLAQDYILDRENGQINEPLESVMMEALINDKVDFVKLLLETGVSLHSFLTVNRLEELYNINPQCQFNPVRYFIKGLRKNLFPNYRYTLLDIGLIIDSLMGGAFKSMYSQKEFRQKYVAMRRISSSSSSTTTSRKSMMKQTSYLSDMASSNLFQYPFHDLMLWAVLMNRQQMALFMWQQGEGAMAKALVASNLYKRMAQEADADVLESGISGHLMENAQEFMKLALEFLGHCYHIDVDYTQQLLTDDLINFSNATCITLAVDVMHYDFVAHNCCQNLINDIWMGGLQTRKNSSIKVIAGILFPPFLAMLDYKSKKQLKFMPQTAEEHLEDTVEDEDSDENEENDSYDLDDDSIQQASPVRTLATSSSMPKLSDALKAGQKPPMIRSMSMHIDNQRRLSRQELKSLQKIANEKQRGCNVSVHLKKPLKLTKMTHKFYTAPITKFWFYLITYIAFLVAFSYTVLVRTLPTPAWPEIFVMAYLVSFAAEKCWELAVLVPGPLKIKLRVFASFYWNLWDAVAIVWFTIGVILRFNPSTLNASRIVYTLNIVFFYIRILGILSVNKALGAYSKIIGKLLKHMSYFSIIMFIVTACFGVIRQAVHFQNEEWSWFMLRSVFFYPYWMIYGEIFKEEIDTCTDIDNYPGGCTYGSWVSPLAMFVFLLVIFILLVNLLIARFNATCIRVIPRVREIWKYQRYNVILKYKLSSLLPPPLAVFSLIYQGIKYLIWKCRGREDFCDHGLKIYLTDEEKDKLHEFELQCLEDYVRHKENKLQTSANKRISAISERVTEISAQMDDVTVQEKSFRHTLQLADQGVSKLEEIFLKNHEIVKLMGHMVPGFDEFAQSPSRQ</sequence>
<accession>A0A8W8LSS8</accession>
<feature type="transmembrane region" description="Helical" evidence="9">
    <location>
        <begin position="889"/>
        <end position="908"/>
    </location>
</feature>
<evidence type="ECO:0000256" key="2">
    <source>
        <dbReference type="ARBA" id="ARBA00022448"/>
    </source>
</evidence>
<keyword evidence="3 9" id="KW-0812">Transmembrane</keyword>
<evidence type="ECO:0000256" key="4">
    <source>
        <dbReference type="ARBA" id="ARBA00022989"/>
    </source>
</evidence>
<evidence type="ECO:0000313" key="13">
    <source>
        <dbReference type="EnsemblMetazoa" id="G29547.1:cds"/>
    </source>
</evidence>
<dbReference type="InterPro" id="IPR005821">
    <property type="entry name" value="Ion_trans_dom"/>
</dbReference>
<feature type="region of interest" description="Disordered" evidence="8">
    <location>
        <begin position="772"/>
        <end position="797"/>
    </location>
</feature>
<dbReference type="Pfam" id="PF00520">
    <property type="entry name" value="Ion_trans"/>
    <property type="match status" value="1"/>
</dbReference>
<evidence type="ECO:0000256" key="6">
    <source>
        <dbReference type="ARBA" id="ARBA00023136"/>
    </source>
</evidence>
<keyword evidence="6 9" id="KW-0472">Membrane</keyword>
<feature type="transmembrane region" description="Helical" evidence="9">
    <location>
        <begin position="1025"/>
        <end position="1044"/>
    </location>
</feature>
<evidence type="ECO:0008006" key="15">
    <source>
        <dbReference type="Google" id="ProtNLM"/>
    </source>
</evidence>
<dbReference type="GO" id="GO:0005886">
    <property type="term" value="C:plasma membrane"/>
    <property type="evidence" value="ECO:0007669"/>
    <property type="project" value="TreeGrafter"/>
</dbReference>
<feature type="domain" description="TRPM SLOG" evidence="11">
    <location>
        <begin position="135"/>
        <end position="399"/>
    </location>
</feature>
<dbReference type="PANTHER" id="PTHR13800">
    <property type="entry name" value="TRANSIENT RECEPTOR POTENTIAL CATION CHANNEL, SUBFAMILY M, MEMBER 6"/>
    <property type="match status" value="1"/>
</dbReference>
<evidence type="ECO:0000256" key="7">
    <source>
        <dbReference type="ARBA" id="ARBA00023303"/>
    </source>
</evidence>
<dbReference type="PANTHER" id="PTHR13800:SF1">
    <property type="entry name" value="TRANSIENT RECEPTOR POTENTIAL CATION CHANNEL TRPM"/>
    <property type="match status" value="1"/>
</dbReference>
<evidence type="ECO:0000259" key="10">
    <source>
        <dbReference type="Pfam" id="PF00520"/>
    </source>
</evidence>
<dbReference type="Pfam" id="PF18139">
    <property type="entry name" value="LSDAT_euk"/>
    <property type="match status" value="1"/>
</dbReference>
<dbReference type="EnsemblMetazoa" id="G29547.1">
    <property type="protein sequence ID" value="G29547.1:cds"/>
    <property type="gene ID" value="G29547"/>
</dbReference>
<keyword evidence="14" id="KW-1185">Reference proteome</keyword>
<feature type="transmembrane region" description="Helical" evidence="9">
    <location>
        <begin position="920"/>
        <end position="943"/>
    </location>
</feature>
<evidence type="ECO:0000256" key="1">
    <source>
        <dbReference type="ARBA" id="ARBA00004141"/>
    </source>
</evidence>
<dbReference type="GO" id="GO:0005261">
    <property type="term" value="F:monoatomic cation channel activity"/>
    <property type="evidence" value="ECO:0007669"/>
    <property type="project" value="TreeGrafter"/>
</dbReference>
<evidence type="ECO:0000259" key="12">
    <source>
        <dbReference type="Pfam" id="PF25508"/>
    </source>
</evidence>
<evidence type="ECO:0000256" key="3">
    <source>
        <dbReference type="ARBA" id="ARBA00022692"/>
    </source>
</evidence>
<evidence type="ECO:0000256" key="9">
    <source>
        <dbReference type="SAM" id="Phobius"/>
    </source>
</evidence>
<dbReference type="OrthoDB" id="301415at2759"/>
<dbReference type="GO" id="GO:0030001">
    <property type="term" value="P:metal ion transport"/>
    <property type="evidence" value="ECO:0007669"/>
    <property type="project" value="TreeGrafter"/>
</dbReference>
<evidence type="ECO:0000259" key="11">
    <source>
        <dbReference type="Pfam" id="PF18139"/>
    </source>
</evidence>
<dbReference type="InterPro" id="IPR050927">
    <property type="entry name" value="TRPM"/>
</dbReference>
<feature type="domain" description="Ion transport" evidence="10">
    <location>
        <begin position="890"/>
        <end position="1117"/>
    </location>
</feature>
<evidence type="ECO:0000256" key="8">
    <source>
        <dbReference type="SAM" id="MobiDB-lite"/>
    </source>
</evidence>
<feature type="transmembrane region" description="Helical" evidence="9">
    <location>
        <begin position="955"/>
        <end position="974"/>
    </location>
</feature>
<dbReference type="OMA" id="KITECVI"/>
<proteinExistence type="predicted"/>
<dbReference type="Proteomes" id="UP000005408">
    <property type="component" value="Unassembled WGS sequence"/>
</dbReference>